<proteinExistence type="predicted"/>
<evidence type="ECO:0000313" key="1">
    <source>
        <dbReference type="EMBL" id="SBP19832.1"/>
    </source>
</evidence>
<dbReference type="AlphaFoldDB" id="A0A1A7XP09"/>
<sequence length="44" mass="4684">APQCCLQMRVNADWMTGGVFSAAQNNASSCITIRSRSSPHRSGS</sequence>
<dbReference type="EMBL" id="HADW01018432">
    <property type="protein sequence ID" value="SBP19832.1"/>
    <property type="molecule type" value="Transcribed_RNA"/>
</dbReference>
<name>A0A1A7XP09_9TELE</name>
<reference evidence="1" key="2">
    <citation type="submission" date="2016-06" db="EMBL/GenBank/DDBJ databases">
        <title>The genome of a short-lived fish provides insights into sex chromosome evolution and the genetic control of aging.</title>
        <authorList>
            <person name="Reichwald K."/>
            <person name="Felder M."/>
            <person name="Petzold A."/>
            <person name="Koch P."/>
            <person name="Groth M."/>
            <person name="Platzer M."/>
        </authorList>
    </citation>
    <scope>NUCLEOTIDE SEQUENCE</scope>
    <source>
        <tissue evidence="1">Brain</tissue>
    </source>
</reference>
<organism evidence="1">
    <name type="scientific">Iconisemion striatum</name>
    <dbReference type="NCBI Taxonomy" id="60296"/>
    <lineage>
        <taxon>Eukaryota</taxon>
        <taxon>Metazoa</taxon>
        <taxon>Chordata</taxon>
        <taxon>Craniata</taxon>
        <taxon>Vertebrata</taxon>
        <taxon>Euteleostomi</taxon>
        <taxon>Actinopterygii</taxon>
        <taxon>Neopterygii</taxon>
        <taxon>Teleostei</taxon>
        <taxon>Neoteleostei</taxon>
        <taxon>Acanthomorphata</taxon>
        <taxon>Ovalentaria</taxon>
        <taxon>Atherinomorphae</taxon>
        <taxon>Cyprinodontiformes</taxon>
        <taxon>Nothobranchiidae</taxon>
        <taxon>Iconisemion</taxon>
    </lineage>
</organism>
<accession>A0A1A7XP09</accession>
<protein>
    <submittedName>
        <fullName evidence="1">Uncharacterized protein</fullName>
    </submittedName>
</protein>
<reference evidence="1" key="1">
    <citation type="submission" date="2016-05" db="EMBL/GenBank/DDBJ databases">
        <authorList>
            <person name="Lavstsen T."/>
            <person name="Jespersen J.S."/>
        </authorList>
    </citation>
    <scope>NUCLEOTIDE SEQUENCE</scope>
    <source>
        <tissue evidence="1">Brain</tissue>
    </source>
</reference>
<gene>
    <name evidence="1" type="primary">Nfu_g_1_003392</name>
</gene>
<dbReference type="EMBL" id="HADX01009703">
    <property type="protein sequence ID" value="SBP31935.1"/>
    <property type="molecule type" value="Transcribed_RNA"/>
</dbReference>
<feature type="non-terminal residue" evidence="1">
    <location>
        <position position="1"/>
    </location>
</feature>